<dbReference type="EC" id="2.3.1.178" evidence="3 8"/>
<evidence type="ECO:0000256" key="6">
    <source>
        <dbReference type="ARBA" id="ARBA00023315"/>
    </source>
</evidence>
<dbReference type="EMBL" id="CP015839">
    <property type="protein sequence ID" value="ANG61195.1"/>
    <property type="molecule type" value="Genomic_DNA"/>
</dbReference>
<evidence type="ECO:0000256" key="5">
    <source>
        <dbReference type="ARBA" id="ARBA00022679"/>
    </source>
</evidence>
<dbReference type="RefSeq" id="WP_067376900.1">
    <property type="nucleotide sequence ID" value="NZ_CP015839.1"/>
</dbReference>
<evidence type="ECO:0000259" key="9">
    <source>
        <dbReference type="PROSITE" id="PS51186"/>
    </source>
</evidence>
<dbReference type="Proteomes" id="UP000078070">
    <property type="component" value="Chromosome"/>
</dbReference>
<evidence type="ECO:0000256" key="8">
    <source>
        <dbReference type="RuleBase" id="RU365045"/>
    </source>
</evidence>
<name>A0A1A9ETI5_9GAMM</name>
<reference evidence="10 11" key="2">
    <citation type="journal article" date="2018" name="Int. J. Syst. Evol. Microbiol.">
        <title>Marinobacterium aestuarii sp. nov., a benzene-degrading marine bacterium isolated from estuary sediment.</title>
        <authorList>
            <person name="Bae S.S."/>
            <person name="Jung J."/>
            <person name="Chung D."/>
            <person name="Baek K."/>
        </authorList>
    </citation>
    <scope>NUCLEOTIDE SEQUENCE [LARGE SCALE GENOMIC DNA]</scope>
    <source>
        <strain evidence="10 11">ST58-10</strain>
    </source>
</reference>
<protein>
    <recommendedName>
        <fullName evidence="4 8">L-2,4-diaminobutyric acid acetyltransferase</fullName>
        <shortName evidence="8">DABA acetyltransferase</shortName>
        <ecNumber evidence="3 8">2.3.1.178</ecNumber>
    </recommendedName>
</protein>
<comment type="similarity">
    <text evidence="2 8">Belongs to the acetyltransferase family. EctA subfamily.</text>
</comment>
<comment type="catalytic activity">
    <reaction evidence="7 8">
        <text>L-2,4-diaminobutanoate + acetyl-CoA = (2S)-4-acetamido-2-aminobutanoate + CoA + H(+)</text>
        <dbReference type="Rhea" id="RHEA:16901"/>
        <dbReference type="ChEBI" id="CHEBI:15378"/>
        <dbReference type="ChEBI" id="CHEBI:57287"/>
        <dbReference type="ChEBI" id="CHEBI:57288"/>
        <dbReference type="ChEBI" id="CHEBI:58761"/>
        <dbReference type="ChEBI" id="CHEBI:58929"/>
        <dbReference type="EC" id="2.3.1.178"/>
    </reaction>
</comment>
<dbReference type="STRING" id="1821621.A8C75_01125"/>
<feature type="domain" description="N-acetyltransferase" evidence="9">
    <location>
        <begin position="6"/>
        <end position="168"/>
    </location>
</feature>
<evidence type="ECO:0000256" key="7">
    <source>
        <dbReference type="ARBA" id="ARBA00048924"/>
    </source>
</evidence>
<dbReference type="SUPFAM" id="SSF55729">
    <property type="entry name" value="Acyl-CoA N-acyltransferases (Nat)"/>
    <property type="match status" value="1"/>
</dbReference>
<dbReference type="GO" id="GO:0019491">
    <property type="term" value="P:ectoine biosynthetic process"/>
    <property type="evidence" value="ECO:0007669"/>
    <property type="project" value="UniProtKB-UniPathway"/>
</dbReference>
<dbReference type="InterPro" id="IPR000182">
    <property type="entry name" value="GNAT_dom"/>
</dbReference>
<dbReference type="OrthoDB" id="2436196at2"/>
<dbReference type="Gene3D" id="3.40.630.30">
    <property type="match status" value="1"/>
</dbReference>
<dbReference type="CDD" id="cd04301">
    <property type="entry name" value="NAT_SF"/>
    <property type="match status" value="1"/>
</dbReference>
<dbReference type="PROSITE" id="PS51186">
    <property type="entry name" value="GNAT"/>
    <property type="match status" value="1"/>
</dbReference>
<accession>A0A1A9ETI5</accession>
<dbReference type="KEGG" id="mars:A8C75_01125"/>
<keyword evidence="6 8" id="KW-0012">Acyltransferase</keyword>
<evidence type="ECO:0000256" key="2">
    <source>
        <dbReference type="ARBA" id="ARBA00010712"/>
    </source>
</evidence>
<keyword evidence="11" id="KW-1185">Reference proteome</keyword>
<evidence type="ECO:0000256" key="1">
    <source>
        <dbReference type="ARBA" id="ARBA00004978"/>
    </source>
</evidence>
<dbReference type="InterPro" id="IPR016181">
    <property type="entry name" value="Acyl_CoA_acyltransferase"/>
</dbReference>
<reference evidence="11" key="1">
    <citation type="submission" date="2016-05" db="EMBL/GenBank/DDBJ databases">
        <authorList>
            <person name="Baek K."/>
            <person name="Yang S.-J."/>
        </authorList>
    </citation>
    <scope>NUCLEOTIDE SEQUENCE [LARGE SCALE GENOMIC DNA]</scope>
    <source>
        <strain evidence="11">ST58-10</strain>
    </source>
</reference>
<comment type="function">
    <text evidence="8">Catalyzes the acetylation of L-2,4-diaminobutyrate (DABA) to gamma-N-acetyl-alpha,gamma-diaminobutyric acid (ADABA) with acetyl coenzyme A.</text>
</comment>
<dbReference type="UniPathway" id="UPA00067">
    <property type="reaction ID" value="UER00122"/>
</dbReference>
<gene>
    <name evidence="8" type="primary">ectA</name>
    <name evidence="10" type="ORF">A8C75_01125</name>
</gene>
<dbReference type="NCBIfam" id="TIGR02406">
    <property type="entry name" value="ectoine_EctA"/>
    <property type="match status" value="1"/>
</dbReference>
<proteinExistence type="inferred from homology"/>
<dbReference type="GO" id="GO:0033816">
    <property type="term" value="F:diaminobutyrate acetyltransferase activity"/>
    <property type="evidence" value="ECO:0007669"/>
    <property type="project" value="UniProtKB-EC"/>
</dbReference>
<evidence type="ECO:0000256" key="3">
    <source>
        <dbReference type="ARBA" id="ARBA00012355"/>
    </source>
</evidence>
<dbReference type="InterPro" id="IPR012772">
    <property type="entry name" value="Ectoine_EctA"/>
</dbReference>
<sequence length="171" mass="18741">MEVDLIKFRKPSGLDGHGLHQLIARCAPLDTNSVYCNLLQCTDFADTAIAAQGPDGQLLGFISGYRPPGREDTLFVWQVAVDETARGLGLGSRMLLALVRRLAPQGVRHIETTISPGNDASEALFRKVFGVLNAPWDRQLLFSREAHFAGQHDDEMLYRAGPFALPIPSQA</sequence>
<comment type="pathway">
    <text evidence="1 8">Amine and polyamine biosynthesis; ectoine biosynthesis; L-ectoine from L-aspartate 4-semialdehyde: step 2/3.</text>
</comment>
<dbReference type="Pfam" id="PF00583">
    <property type="entry name" value="Acetyltransf_1"/>
    <property type="match status" value="1"/>
</dbReference>
<keyword evidence="5 8" id="KW-0808">Transferase</keyword>
<organism evidence="10 11">
    <name type="scientific">Marinobacterium aestuarii</name>
    <dbReference type="NCBI Taxonomy" id="1821621"/>
    <lineage>
        <taxon>Bacteria</taxon>
        <taxon>Pseudomonadati</taxon>
        <taxon>Pseudomonadota</taxon>
        <taxon>Gammaproteobacteria</taxon>
        <taxon>Oceanospirillales</taxon>
        <taxon>Oceanospirillaceae</taxon>
        <taxon>Marinobacterium</taxon>
    </lineage>
</organism>
<evidence type="ECO:0000256" key="4">
    <source>
        <dbReference type="ARBA" id="ARBA00017935"/>
    </source>
</evidence>
<evidence type="ECO:0000313" key="10">
    <source>
        <dbReference type="EMBL" id="ANG61195.1"/>
    </source>
</evidence>
<dbReference type="AlphaFoldDB" id="A0A1A9ETI5"/>
<evidence type="ECO:0000313" key="11">
    <source>
        <dbReference type="Proteomes" id="UP000078070"/>
    </source>
</evidence>